<dbReference type="PROSITE" id="PS50932">
    <property type="entry name" value="HTH_LACI_2"/>
    <property type="match status" value="1"/>
</dbReference>
<gene>
    <name evidence="5" type="primary">rbsR_2</name>
    <name evidence="5" type="ORF">KSX_92310</name>
</gene>
<comment type="caution">
    <text evidence="5">The sequence shown here is derived from an EMBL/GenBank/DDBJ whole genome shotgun (WGS) entry which is preliminary data.</text>
</comment>
<keyword evidence="3" id="KW-0804">Transcription</keyword>
<evidence type="ECO:0000256" key="2">
    <source>
        <dbReference type="ARBA" id="ARBA00023125"/>
    </source>
</evidence>
<organism evidence="5 6">
    <name type="scientific">Ktedonospora formicarum</name>
    <dbReference type="NCBI Taxonomy" id="2778364"/>
    <lineage>
        <taxon>Bacteria</taxon>
        <taxon>Bacillati</taxon>
        <taxon>Chloroflexota</taxon>
        <taxon>Ktedonobacteria</taxon>
        <taxon>Ktedonobacterales</taxon>
        <taxon>Ktedonobacteraceae</taxon>
        <taxon>Ktedonospora</taxon>
    </lineage>
</organism>
<dbReference type="InterPro" id="IPR000843">
    <property type="entry name" value="HTH_LacI"/>
</dbReference>
<dbReference type="GO" id="GO:0003700">
    <property type="term" value="F:DNA-binding transcription factor activity"/>
    <property type="evidence" value="ECO:0007669"/>
    <property type="project" value="TreeGrafter"/>
</dbReference>
<dbReference type="SMART" id="SM00354">
    <property type="entry name" value="HTH_LACI"/>
    <property type="match status" value="1"/>
</dbReference>
<dbReference type="Gene3D" id="3.40.50.2300">
    <property type="match status" value="2"/>
</dbReference>
<dbReference type="PRINTS" id="PR00036">
    <property type="entry name" value="HTHLACI"/>
</dbReference>
<dbReference type="RefSeq" id="WP_220200013.1">
    <property type="nucleotide sequence ID" value="NZ_BNJF01000010.1"/>
</dbReference>
<evidence type="ECO:0000256" key="3">
    <source>
        <dbReference type="ARBA" id="ARBA00023163"/>
    </source>
</evidence>
<keyword evidence="2" id="KW-0238">DNA-binding</keyword>
<protein>
    <submittedName>
        <fullName evidence="5">LacI family transcriptional regulator</fullName>
    </submittedName>
</protein>
<evidence type="ECO:0000313" key="5">
    <source>
        <dbReference type="EMBL" id="GHO51068.1"/>
    </source>
</evidence>
<dbReference type="PANTHER" id="PTHR30146:SF109">
    <property type="entry name" value="HTH-TYPE TRANSCRIPTIONAL REGULATOR GALS"/>
    <property type="match status" value="1"/>
</dbReference>
<name>A0A8J3IBS4_9CHLR</name>
<dbReference type="CDD" id="cd01392">
    <property type="entry name" value="HTH_LacI"/>
    <property type="match status" value="1"/>
</dbReference>
<dbReference type="PROSITE" id="PS00356">
    <property type="entry name" value="HTH_LACI_1"/>
    <property type="match status" value="1"/>
</dbReference>
<proteinExistence type="predicted"/>
<sequence length="332" mass="36517">MATIKDIAKLAGVGLGTVSRVLNNTGYVSEETRQKVWSAVDALHFVPNGAARSLVTKRTMTLAVVLHDLTNPFVPGLAQGIGDEAKRHGYTMMVLDTDWHNELHAITTLRQQAVDGCILVSPANATELVDKLQKANIPAVVVDRGEESGLAHITVDHYKGALEAMNWAKQQGHSHIGFLAGPRGLRFSDLRLRAYLDSIGRQDVSLGEVDQQKNLPIAYADFRFDQGRLAAETLLYAHPEITCLFAANDLSALGALQYLAQQKITVPDQLAVIGFDDIFISSLVHPTLTTIRQPFYEIGITAARYLLERIQQPDSPMKPYMFDVTLVVRESC</sequence>
<dbReference type="SUPFAM" id="SSF53822">
    <property type="entry name" value="Periplasmic binding protein-like I"/>
    <property type="match status" value="1"/>
</dbReference>
<dbReference type="Gene3D" id="1.10.260.40">
    <property type="entry name" value="lambda repressor-like DNA-binding domains"/>
    <property type="match status" value="1"/>
</dbReference>
<evidence type="ECO:0000313" key="6">
    <source>
        <dbReference type="Proteomes" id="UP000612362"/>
    </source>
</evidence>
<dbReference type="AlphaFoldDB" id="A0A8J3IBS4"/>
<accession>A0A8J3IBS4</accession>
<evidence type="ECO:0000256" key="1">
    <source>
        <dbReference type="ARBA" id="ARBA00023015"/>
    </source>
</evidence>
<reference evidence="5" key="1">
    <citation type="submission" date="2020-10" db="EMBL/GenBank/DDBJ databases">
        <title>Taxonomic study of unclassified bacteria belonging to the class Ktedonobacteria.</title>
        <authorList>
            <person name="Yabe S."/>
            <person name="Wang C.M."/>
            <person name="Zheng Y."/>
            <person name="Sakai Y."/>
            <person name="Cavaletti L."/>
            <person name="Monciardini P."/>
            <person name="Donadio S."/>
        </authorList>
    </citation>
    <scope>NUCLEOTIDE SEQUENCE</scope>
    <source>
        <strain evidence="5">SOSP1-1</strain>
    </source>
</reference>
<feature type="domain" description="HTH lacI-type" evidence="4">
    <location>
        <begin position="2"/>
        <end position="56"/>
    </location>
</feature>
<evidence type="ECO:0000259" key="4">
    <source>
        <dbReference type="PROSITE" id="PS50932"/>
    </source>
</evidence>
<dbReference type="InterPro" id="IPR010982">
    <property type="entry name" value="Lambda_DNA-bd_dom_sf"/>
</dbReference>
<dbReference type="EMBL" id="BNJF01000010">
    <property type="protein sequence ID" value="GHO51068.1"/>
    <property type="molecule type" value="Genomic_DNA"/>
</dbReference>
<dbReference type="GO" id="GO:0000976">
    <property type="term" value="F:transcription cis-regulatory region binding"/>
    <property type="evidence" value="ECO:0007669"/>
    <property type="project" value="TreeGrafter"/>
</dbReference>
<dbReference type="Pfam" id="PF00356">
    <property type="entry name" value="LacI"/>
    <property type="match status" value="1"/>
</dbReference>
<dbReference type="CDD" id="cd06267">
    <property type="entry name" value="PBP1_LacI_sugar_binding-like"/>
    <property type="match status" value="1"/>
</dbReference>
<dbReference type="Proteomes" id="UP000612362">
    <property type="component" value="Unassembled WGS sequence"/>
</dbReference>
<keyword evidence="1" id="KW-0805">Transcription regulation</keyword>
<dbReference type="SUPFAM" id="SSF47413">
    <property type="entry name" value="lambda repressor-like DNA-binding domains"/>
    <property type="match status" value="1"/>
</dbReference>
<keyword evidence="6" id="KW-1185">Reference proteome</keyword>
<dbReference type="PANTHER" id="PTHR30146">
    <property type="entry name" value="LACI-RELATED TRANSCRIPTIONAL REPRESSOR"/>
    <property type="match status" value="1"/>
</dbReference>
<dbReference type="InterPro" id="IPR046335">
    <property type="entry name" value="LacI/GalR-like_sensor"/>
</dbReference>
<dbReference type="Pfam" id="PF13377">
    <property type="entry name" value="Peripla_BP_3"/>
    <property type="match status" value="1"/>
</dbReference>
<dbReference type="InterPro" id="IPR028082">
    <property type="entry name" value="Peripla_BP_I"/>
</dbReference>